<protein>
    <submittedName>
        <fullName evidence="1">Uncharacterized protein</fullName>
    </submittedName>
</protein>
<sequence>MVHDEIIKTLESWDAKSLISMAQADEDILTTLIHLLDEERFQLRVLAILEELLSLRTNREIYKELFPRLLILLTKDRKTAVKAARVMKVLLLQEPPTKGDLRILLKVMLDTPVEQNDPRWLELADAADKLPPADYRDVENLVLELMKSDNPGLKLVGLKFAKSIPGIRAEDVVREVSYLLNSNNPVIFDKALDLVLEILTSPIPLRMEDVIRYLYSPLKALTESAPDAIITSKAREVFSALVKSAQRYYALRPTEARESARRLRKEGLEYEAVFIEELSGQPHSPVPYGEKTLKMLTEDRSDLPDFLKG</sequence>
<evidence type="ECO:0000313" key="1">
    <source>
        <dbReference type="EMBL" id="BAD86123.1"/>
    </source>
</evidence>
<dbReference type="InterPro" id="IPR016024">
    <property type="entry name" value="ARM-type_fold"/>
</dbReference>
<dbReference type="STRING" id="69014.TK1934"/>
<proteinExistence type="predicted"/>
<dbReference type="AlphaFoldDB" id="Q5JDP6"/>
<dbReference type="OrthoDB" id="100707at2157"/>
<name>Q5JDP6_THEKO</name>
<dbReference type="InterPro" id="IPR011989">
    <property type="entry name" value="ARM-like"/>
</dbReference>
<dbReference type="SUPFAM" id="SSF48371">
    <property type="entry name" value="ARM repeat"/>
    <property type="match status" value="1"/>
</dbReference>
<accession>Q5JDP6</accession>
<organism evidence="1 2">
    <name type="scientific">Thermococcus kodakarensis (strain ATCC BAA-918 / JCM 12380 / KOD1)</name>
    <name type="common">Pyrococcus kodakaraensis (strain KOD1)</name>
    <dbReference type="NCBI Taxonomy" id="69014"/>
    <lineage>
        <taxon>Archaea</taxon>
        <taxon>Methanobacteriati</taxon>
        <taxon>Methanobacteriota</taxon>
        <taxon>Thermococci</taxon>
        <taxon>Thermococcales</taxon>
        <taxon>Thermococcaceae</taxon>
        <taxon>Thermococcus</taxon>
    </lineage>
</organism>
<dbReference type="InParanoid" id="Q5JDP6"/>
<dbReference type="eggNOG" id="arCOG03813">
    <property type="taxonomic scope" value="Archaea"/>
</dbReference>
<reference evidence="1 2" key="1">
    <citation type="journal article" date="2005" name="Genome Res.">
        <title>Complete genome sequence of the hyperthermophilic archaeon Thermococcus kodakaraensis KOD1 and comparison with Pyrococcus genomes.</title>
        <authorList>
            <person name="Fukui T."/>
            <person name="Atomi H."/>
            <person name="Kanai T."/>
            <person name="Matsumi R."/>
            <person name="Fujiwara S."/>
            <person name="Imanaka T."/>
        </authorList>
    </citation>
    <scope>NUCLEOTIDE SEQUENCE [LARGE SCALE GENOMIC DNA]</scope>
    <source>
        <strain evidence="2">ATCC BAA-918 / JCM 12380 / KOD1</strain>
    </source>
</reference>
<dbReference type="RefSeq" id="WP_011250884.1">
    <property type="nucleotide sequence ID" value="NC_006624.1"/>
</dbReference>
<dbReference type="GeneID" id="78448465"/>
<gene>
    <name evidence="1" type="ordered locus">TK1934</name>
</gene>
<dbReference type="Gene3D" id="1.25.10.10">
    <property type="entry name" value="Leucine-rich Repeat Variant"/>
    <property type="match status" value="1"/>
</dbReference>
<dbReference type="PATRIC" id="fig|69014.16.peg.1890"/>
<dbReference type="EnsemblBacteria" id="BAD86123">
    <property type="protein sequence ID" value="BAD86123"/>
    <property type="gene ID" value="TK1934"/>
</dbReference>
<dbReference type="Proteomes" id="UP000000536">
    <property type="component" value="Chromosome"/>
</dbReference>
<evidence type="ECO:0000313" key="2">
    <source>
        <dbReference type="Proteomes" id="UP000000536"/>
    </source>
</evidence>
<dbReference type="EMBL" id="AP006878">
    <property type="protein sequence ID" value="BAD86123.1"/>
    <property type="molecule type" value="Genomic_DNA"/>
</dbReference>
<dbReference type="PhylomeDB" id="Q5JDP6"/>
<dbReference type="HOGENOM" id="CLU_898997_0_0_2"/>
<keyword evidence="2" id="KW-1185">Reference proteome</keyword>
<dbReference type="KEGG" id="tko:TK1934"/>